<evidence type="ECO:0000313" key="2">
    <source>
        <dbReference type="Proteomes" id="UP000095401"/>
    </source>
</evidence>
<proteinExistence type="predicted"/>
<protein>
    <recommendedName>
        <fullName evidence="3">Sulfur reduction protein DsrE</fullName>
    </recommendedName>
</protein>
<evidence type="ECO:0008006" key="3">
    <source>
        <dbReference type="Google" id="ProtNLM"/>
    </source>
</evidence>
<dbReference type="KEGG" id="aprs:BI364_06465"/>
<dbReference type="AlphaFoldDB" id="A0A1D8IME2"/>
<keyword evidence="2" id="KW-1185">Reference proteome</keyword>
<reference evidence="2" key="1">
    <citation type="submission" date="2016-09" db="EMBL/GenBank/DDBJ databases">
        <title>Acidihalobacter prosperus F5.</title>
        <authorList>
            <person name="Khaleque H.N."/>
            <person name="Ramsay J.P."/>
            <person name="Kaksonen A.H."/>
            <person name="Boxall N.J."/>
            <person name="Watkin E.L.J."/>
        </authorList>
    </citation>
    <scope>NUCLEOTIDE SEQUENCE [LARGE SCALE GENOMIC DNA]</scope>
    <source>
        <strain evidence="2">F5</strain>
    </source>
</reference>
<sequence>MELMYVVSSRDAQTLLPPLLRATRRRGAGWSVFFTGEGVAVLRDPELATLVAEAGRAVVCEHSWLRHCDGTPCPVELGSQTDHSAMIADASKVISL</sequence>
<gene>
    <name evidence="1" type="ORF">BI364_06465</name>
</gene>
<organism evidence="1 2">
    <name type="scientific">Acidihalobacter yilgarnensis</name>
    <dbReference type="NCBI Taxonomy" id="2819280"/>
    <lineage>
        <taxon>Bacteria</taxon>
        <taxon>Pseudomonadati</taxon>
        <taxon>Pseudomonadota</taxon>
        <taxon>Gammaproteobacteria</taxon>
        <taxon>Chromatiales</taxon>
        <taxon>Ectothiorhodospiraceae</taxon>
        <taxon>Acidihalobacter</taxon>
    </lineage>
</organism>
<dbReference type="Proteomes" id="UP000095401">
    <property type="component" value="Chromosome"/>
</dbReference>
<dbReference type="RefSeq" id="WP_070078032.1">
    <property type="nucleotide sequence ID" value="NZ_CP017415.1"/>
</dbReference>
<dbReference type="EMBL" id="CP017415">
    <property type="protein sequence ID" value="AOU97647.1"/>
    <property type="molecule type" value="Genomic_DNA"/>
</dbReference>
<accession>A0A1D8IME2</accession>
<name>A0A1D8IME2_9GAMM</name>
<evidence type="ECO:0000313" key="1">
    <source>
        <dbReference type="EMBL" id="AOU97647.1"/>
    </source>
</evidence>